<evidence type="ECO:0000313" key="6">
    <source>
        <dbReference type="Proteomes" id="UP000079169"/>
    </source>
</evidence>
<dbReference type="SUPFAM" id="SSF48726">
    <property type="entry name" value="Immunoglobulin"/>
    <property type="match status" value="5"/>
</dbReference>
<feature type="compositionally biased region" description="Basic residues" evidence="4">
    <location>
        <begin position="574"/>
        <end position="583"/>
    </location>
</feature>
<feature type="compositionally biased region" description="Basic and acidic residues" evidence="4">
    <location>
        <begin position="458"/>
        <end position="471"/>
    </location>
</feature>
<dbReference type="KEGG" id="dci:103521012"/>
<keyword evidence="2" id="KW-1015">Disulfide bond</keyword>
<proteinExistence type="predicted"/>
<dbReference type="PROSITE" id="PS50835">
    <property type="entry name" value="IG_LIKE"/>
    <property type="match status" value="4"/>
</dbReference>
<dbReference type="GO" id="GO:0008046">
    <property type="term" value="F:axon guidance receptor activity"/>
    <property type="evidence" value="ECO:0007669"/>
    <property type="project" value="TreeGrafter"/>
</dbReference>
<dbReference type="STRING" id="121845.A0A1S3DM78"/>
<name>A0A1S3DM78_DIACI</name>
<dbReference type="Proteomes" id="UP000079169">
    <property type="component" value="Unplaced"/>
</dbReference>
<feature type="compositionally biased region" description="Acidic residues" evidence="4">
    <location>
        <begin position="427"/>
        <end position="439"/>
    </location>
</feature>
<evidence type="ECO:0000256" key="1">
    <source>
        <dbReference type="ARBA" id="ARBA00022729"/>
    </source>
</evidence>
<dbReference type="FunFam" id="2.60.40.10:FF:000097">
    <property type="entry name" value="Bent, isoform F"/>
    <property type="match status" value="3"/>
</dbReference>
<feature type="domain" description="Ig-like" evidence="5">
    <location>
        <begin position="69"/>
        <end position="160"/>
    </location>
</feature>
<reference evidence="7" key="1">
    <citation type="submission" date="2025-08" db="UniProtKB">
        <authorList>
            <consortium name="RefSeq"/>
        </authorList>
    </citation>
    <scope>IDENTIFICATION</scope>
</reference>
<dbReference type="InterPro" id="IPR050958">
    <property type="entry name" value="Cell_Adh-Cytoskel_Orgn"/>
</dbReference>
<evidence type="ECO:0000259" key="5">
    <source>
        <dbReference type="PROSITE" id="PS50835"/>
    </source>
</evidence>
<dbReference type="AlphaFoldDB" id="A0A1S3DM78"/>
<protein>
    <submittedName>
        <fullName evidence="7">Disorganized muscle protein 1-like</fullName>
    </submittedName>
</protein>
<dbReference type="InterPro" id="IPR013783">
    <property type="entry name" value="Ig-like_fold"/>
</dbReference>
<dbReference type="GeneID" id="103521012"/>
<dbReference type="GO" id="GO:0043025">
    <property type="term" value="C:neuronal cell body"/>
    <property type="evidence" value="ECO:0007669"/>
    <property type="project" value="TreeGrafter"/>
</dbReference>
<dbReference type="SMART" id="SM00408">
    <property type="entry name" value="IGc2"/>
    <property type="match status" value="3"/>
</dbReference>
<dbReference type="OMA" id="TERTHMI"/>
<dbReference type="InterPro" id="IPR036179">
    <property type="entry name" value="Ig-like_dom_sf"/>
</dbReference>
<feature type="domain" description="Ig-like" evidence="5">
    <location>
        <begin position="276"/>
        <end position="368"/>
    </location>
</feature>
<dbReference type="PaxDb" id="121845-A0A1S3DM78"/>
<feature type="compositionally biased region" description="Acidic residues" evidence="4">
    <location>
        <begin position="523"/>
        <end position="533"/>
    </location>
</feature>
<keyword evidence="3" id="KW-0393">Immunoglobulin domain</keyword>
<dbReference type="InterPro" id="IPR013098">
    <property type="entry name" value="Ig_I-set"/>
</dbReference>
<dbReference type="SMART" id="SM00409">
    <property type="entry name" value="IG"/>
    <property type="match status" value="5"/>
</dbReference>
<dbReference type="RefSeq" id="XP_008484338.2">
    <property type="nucleotide sequence ID" value="XM_008486116.3"/>
</dbReference>
<dbReference type="PANTHER" id="PTHR45080:SF8">
    <property type="entry name" value="IG-LIKE DOMAIN-CONTAINING PROTEIN"/>
    <property type="match status" value="1"/>
</dbReference>
<feature type="non-terminal residue" evidence="7">
    <location>
        <position position="583"/>
    </location>
</feature>
<gene>
    <name evidence="7" type="primary">LOC103521012</name>
</gene>
<feature type="region of interest" description="Disordered" evidence="4">
    <location>
        <begin position="421"/>
        <end position="583"/>
    </location>
</feature>
<accession>A0A1S3DM78</accession>
<dbReference type="GO" id="GO:0050808">
    <property type="term" value="P:synapse organization"/>
    <property type="evidence" value="ECO:0007669"/>
    <property type="project" value="TreeGrafter"/>
</dbReference>
<feature type="compositionally biased region" description="Basic and acidic residues" evidence="4">
    <location>
        <begin position="505"/>
        <end position="515"/>
    </location>
</feature>
<feature type="compositionally biased region" description="Basic and acidic residues" evidence="4">
    <location>
        <begin position="552"/>
        <end position="565"/>
    </location>
</feature>
<evidence type="ECO:0000256" key="3">
    <source>
        <dbReference type="ARBA" id="ARBA00023319"/>
    </source>
</evidence>
<dbReference type="GO" id="GO:0030424">
    <property type="term" value="C:axon"/>
    <property type="evidence" value="ECO:0007669"/>
    <property type="project" value="TreeGrafter"/>
</dbReference>
<dbReference type="InterPro" id="IPR003599">
    <property type="entry name" value="Ig_sub"/>
</dbReference>
<dbReference type="InterPro" id="IPR007110">
    <property type="entry name" value="Ig-like_dom"/>
</dbReference>
<feature type="domain" description="Ig-like" evidence="5">
    <location>
        <begin position="373"/>
        <end position="430"/>
    </location>
</feature>
<dbReference type="GO" id="GO:0005886">
    <property type="term" value="C:plasma membrane"/>
    <property type="evidence" value="ECO:0007669"/>
    <property type="project" value="TreeGrafter"/>
</dbReference>
<feature type="domain" description="Ig-like" evidence="5">
    <location>
        <begin position="172"/>
        <end position="266"/>
    </location>
</feature>
<dbReference type="PANTHER" id="PTHR45080">
    <property type="entry name" value="CONTACTIN 5"/>
    <property type="match status" value="1"/>
</dbReference>
<evidence type="ECO:0000256" key="2">
    <source>
        <dbReference type="ARBA" id="ARBA00023157"/>
    </source>
</evidence>
<dbReference type="Gene3D" id="2.60.40.10">
    <property type="entry name" value="Immunoglobulins"/>
    <property type="match status" value="5"/>
</dbReference>
<evidence type="ECO:0000313" key="7">
    <source>
        <dbReference type="RefSeq" id="XP_008484338.2"/>
    </source>
</evidence>
<organism evidence="6 7">
    <name type="scientific">Diaphorina citri</name>
    <name type="common">Asian citrus psyllid</name>
    <dbReference type="NCBI Taxonomy" id="121845"/>
    <lineage>
        <taxon>Eukaryota</taxon>
        <taxon>Metazoa</taxon>
        <taxon>Ecdysozoa</taxon>
        <taxon>Arthropoda</taxon>
        <taxon>Hexapoda</taxon>
        <taxon>Insecta</taxon>
        <taxon>Pterygota</taxon>
        <taxon>Neoptera</taxon>
        <taxon>Paraneoptera</taxon>
        <taxon>Hemiptera</taxon>
        <taxon>Sternorrhyncha</taxon>
        <taxon>Psylloidea</taxon>
        <taxon>Psyllidae</taxon>
        <taxon>Diaphorininae</taxon>
        <taxon>Diaphorina</taxon>
    </lineage>
</organism>
<dbReference type="Pfam" id="PF07679">
    <property type="entry name" value="I-set"/>
    <property type="match status" value="5"/>
</dbReference>
<keyword evidence="1" id="KW-0732">Signal</keyword>
<dbReference type="GO" id="GO:0007156">
    <property type="term" value="P:homophilic cell adhesion via plasma membrane adhesion molecules"/>
    <property type="evidence" value="ECO:0007669"/>
    <property type="project" value="TreeGrafter"/>
</dbReference>
<evidence type="ECO:0000256" key="4">
    <source>
        <dbReference type="SAM" id="MobiDB-lite"/>
    </source>
</evidence>
<keyword evidence="6" id="KW-1185">Reference proteome</keyword>
<sequence length="583" mass="66133">MSDRLSSTLVQDQSRLYYLAVLTIKNVQKSDSGEYKVIAKNKNGEGSSTVNLNFSEEDGKLKVPGGKAPRFPKKPTIHQDGDLLVMECVLEASPMPDIIWYQGTKVIEDTGRIKMSKKSIGKDTYLLRLEINNPTKDDGGNYRCNACNSIGESNANIALNFQGGENGAGFAPSFIEKPRIIPNESGTLIQMKCKCSAKPRPEVKWFKADKLVKESSKIKIIVNEQDDTYEIICEITDPIGPDSGTYRCNVKNEFGESNANLNLNIEAEAEPEGDPPTFIEKPKIRSEQGGKLVVMECKVKAKPMPEIVWFHEGKELQQTDRISWNVTLKGDKYHIRLEVKDPRKEDTGLYKCNIKNFHGELNANLTLNIEIVPVIREVPKVVTISKKKTVVIECKVMSMYEPSVTWMKEKNTVKEDNKHVVHIEQVKDEDDEEDDDFSEETSISTKKKSERRTSQVIQKDEIKQNEVKENGFEDEEDKKPSRKSSIKSDTTETKEKKTVKKVSTKKTEDGKDKPLSRKTSPKEDDEEDDDFSEETSISTKKKSERRTSQVIQKDEIKQNEVKENGFEDEEDKKPSRKSSIKSD</sequence>
<dbReference type="InterPro" id="IPR003598">
    <property type="entry name" value="Ig_sub2"/>
</dbReference>